<dbReference type="eggNOG" id="ENOG502QQWX">
    <property type="taxonomic scope" value="Eukaryota"/>
</dbReference>
<evidence type="ECO:0000256" key="4">
    <source>
        <dbReference type="ARBA" id="ARBA00044511"/>
    </source>
</evidence>
<dbReference type="PANTHER" id="PTHR47447:SF17">
    <property type="entry name" value="OS12G0638900 PROTEIN"/>
    <property type="match status" value="1"/>
</dbReference>
<dbReference type="PANTHER" id="PTHR47447">
    <property type="entry name" value="OS03G0856100 PROTEIN"/>
    <property type="match status" value="1"/>
</dbReference>
<dbReference type="Pfam" id="PF13041">
    <property type="entry name" value="PPR_2"/>
    <property type="match status" value="1"/>
</dbReference>
<feature type="region of interest" description="Disordered" evidence="6">
    <location>
        <begin position="690"/>
        <end position="726"/>
    </location>
</feature>
<keyword evidence="8" id="KW-1185">Reference proteome</keyword>
<feature type="region of interest" description="Disordered" evidence="6">
    <location>
        <begin position="59"/>
        <end position="96"/>
    </location>
</feature>
<dbReference type="InterPro" id="IPR002885">
    <property type="entry name" value="PPR_rpt"/>
</dbReference>
<feature type="compositionally biased region" description="Low complexity" evidence="6">
    <location>
        <begin position="566"/>
        <end position="575"/>
    </location>
</feature>
<comment type="function">
    <text evidence="3">Regulates mitochondrial small subunit maturation by controlling 15S rRNA 5'-end processing. Localizes to the 5' precursor of the 15S rRNA in a position that is subsequently occupied by mS47 in the mature yeast mtSSU. Uses structure and sequence-specific RNA recognition, binding to a single-stranded region of the precursor and specifically recognizing bases -6 to -1. The exchange of Ccm1 for mS47 is coupled to the irreversible removal of precursor rRNA that is accompanied by conformational changes of the mitoribosomal proteins uS5m and mS26. These conformational changes signal completion of 5'-end rRNA processing through protection of the mature 5'-end of the 15S rRNA and stabilization of mS47. The removal of the 5' precursor together with the dissociation of Ccm1 may be catalyzed by the 5'-3' exoribonuclease Pet127. Involved in the specific removal of group I introns in mitochondrial encoded transcripts.</text>
</comment>
<feature type="compositionally biased region" description="Basic and acidic residues" evidence="6">
    <location>
        <begin position="695"/>
        <end position="714"/>
    </location>
</feature>
<dbReference type="AlphaFoldDB" id="G2QCX4"/>
<dbReference type="InParanoid" id="G2QCX4"/>
<feature type="compositionally biased region" description="Low complexity" evidence="6">
    <location>
        <begin position="547"/>
        <end position="556"/>
    </location>
</feature>
<dbReference type="InterPro" id="IPR011990">
    <property type="entry name" value="TPR-like_helical_dom_sf"/>
</dbReference>
<evidence type="ECO:0000256" key="6">
    <source>
        <dbReference type="SAM" id="MobiDB-lite"/>
    </source>
</evidence>
<dbReference type="OrthoDB" id="185373at2759"/>
<dbReference type="VEuPathDB" id="FungiDB:MYCTH_2303507"/>
<dbReference type="OMA" id="CVRDNIN"/>
<accession>G2QCX4</accession>
<protein>
    <recommendedName>
        <fullName evidence="9">Pentacotripeptide-repeat region of PRORP domain-containing protein</fullName>
    </recommendedName>
</protein>
<evidence type="ECO:0000256" key="5">
    <source>
        <dbReference type="PROSITE-ProRule" id="PRU00708"/>
    </source>
</evidence>
<name>G2QCX4_THET4</name>
<proteinExistence type="inferred from homology"/>
<evidence type="ECO:0000256" key="1">
    <source>
        <dbReference type="ARBA" id="ARBA00006192"/>
    </source>
</evidence>
<feature type="repeat" description="PPR" evidence="5">
    <location>
        <begin position="152"/>
        <end position="186"/>
    </location>
</feature>
<gene>
    <name evidence="7" type="ORF">MYCTH_2303507</name>
</gene>
<dbReference type="RefSeq" id="XP_003662639.1">
    <property type="nucleotide sequence ID" value="XM_003662591.1"/>
</dbReference>
<sequence>MFVCRGCLRSLTSSRGTRIRSSRLLSHPQIATTSVSGRRAYTANGPSLDQRRAVEDAIRAAQQHPSPKESKPSGAQSPGDNDGDLAYDNVNTKGDEYGKQKYEKKLEASVRKVLRLTTDPYHIAQHVAKVLEKGRFDEALMTTRMASRNNKVEVSWNHLIDYLMKNHRLHAAVKLYNEMKKRAQIPNAKTYTIIFRGCAESPHPKLAVSEATRIYNFMIKYGPLKPNTIHMNAVLEVCARAGDLESLFTVLATCNGSMRSPDAHTYTIVLNALKYDTSKVGSANLGLIDAEVKREIQKNIHRARAIWSDVIANWRSAKMIIDEPLVTAMGRVLAMGDYKDNESVLELLEQTMKIPRFDKPNVKLPDVSADAGADAAKLPVPEGQTVEAGNMSPKDRKALANSRADKSPLYAKPGNKTLSLIFNVLAATRRTSSAGKYWSYFTNVLKVTPDQYSYNWYLRVLTTGHASGQVAELVASMPTTLLTPLTFRRGFTACIRDNLNRHAFKHACRIFEVMITTQRYPDALAMRLFLQVARGSTRHFYESSPKQQQQQEQQQKQQERSDHHQQQQQQQQQQQTPGLPEPQKEGALTGKAGHGAQIITALSYMWEPFRILTGSLSYPEAATRSPQEELDRKRGPMQEISATARRMIAGIDRVTNEEGMADREAVKLWRARRIVLQKLLERYMRIMYPGGSAAQEEKERRTVLEEEERYERSSPRQAAGEASSSP</sequence>
<dbReference type="NCBIfam" id="TIGR00756">
    <property type="entry name" value="PPR"/>
    <property type="match status" value="1"/>
</dbReference>
<organism evidence="7 8">
    <name type="scientific">Thermothelomyces thermophilus (strain ATCC 42464 / BCRC 31852 / DSM 1799)</name>
    <name type="common">Sporotrichum thermophile</name>
    <dbReference type="NCBI Taxonomy" id="573729"/>
    <lineage>
        <taxon>Eukaryota</taxon>
        <taxon>Fungi</taxon>
        <taxon>Dikarya</taxon>
        <taxon>Ascomycota</taxon>
        <taxon>Pezizomycotina</taxon>
        <taxon>Sordariomycetes</taxon>
        <taxon>Sordariomycetidae</taxon>
        <taxon>Sordariales</taxon>
        <taxon>Chaetomiaceae</taxon>
        <taxon>Thermothelomyces</taxon>
    </lineage>
</organism>
<evidence type="ECO:0000313" key="8">
    <source>
        <dbReference type="Proteomes" id="UP000007322"/>
    </source>
</evidence>
<evidence type="ECO:0000256" key="3">
    <source>
        <dbReference type="ARBA" id="ARBA00044493"/>
    </source>
</evidence>
<dbReference type="KEGG" id="mtm:MYCTH_2303507"/>
<keyword evidence="2" id="KW-0677">Repeat</keyword>
<dbReference type="Gene3D" id="1.25.40.10">
    <property type="entry name" value="Tetratricopeptide repeat domain"/>
    <property type="match status" value="1"/>
</dbReference>
<evidence type="ECO:0000256" key="2">
    <source>
        <dbReference type="ARBA" id="ARBA00022737"/>
    </source>
</evidence>
<comment type="subunit">
    <text evidence="4">Binds to mitochondrial small subunit 15S rRNA.</text>
</comment>
<evidence type="ECO:0000313" key="7">
    <source>
        <dbReference type="EMBL" id="AEO57394.1"/>
    </source>
</evidence>
<feature type="region of interest" description="Disordered" evidence="6">
    <location>
        <begin position="540"/>
        <end position="590"/>
    </location>
</feature>
<comment type="similarity">
    <text evidence="1">Belongs to the CCM1 family.</text>
</comment>
<dbReference type="GeneID" id="11512715"/>
<dbReference type="EMBL" id="CP003004">
    <property type="protein sequence ID" value="AEO57394.1"/>
    <property type="molecule type" value="Genomic_DNA"/>
</dbReference>
<dbReference type="Proteomes" id="UP000007322">
    <property type="component" value="Chromosome 3"/>
</dbReference>
<reference evidence="7 8" key="1">
    <citation type="journal article" date="2011" name="Nat. Biotechnol.">
        <title>Comparative genomic analysis of the thermophilic biomass-degrading fungi Myceliophthora thermophila and Thielavia terrestris.</title>
        <authorList>
            <person name="Berka R.M."/>
            <person name="Grigoriev I.V."/>
            <person name="Otillar R."/>
            <person name="Salamov A."/>
            <person name="Grimwood J."/>
            <person name="Reid I."/>
            <person name="Ishmael N."/>
            <person name="John T."/>
            <person name="Darmond C."/>
            <person name="Moisan M.-C."/>
            <person name="Henrissat B."/>
            <person name="Coutinho P.M."/>
            <person name="Lombard V."/>
            <person name="Natvig D.O."/>
            <person name="Lindquist E."/>
            <person name="Schmutz J."/>
            <person name="Lucas S."/>
            <person name="Harris P."/>
            <person name="Powlowski J."/>
            <person name="Bellemare A."/>
            <person name="Taylor D."/>
            <person name="Butler G."/>
            <person name="de Vries R.P."/>
            <person name="Allijn I.E."/>
            <person name="van den Brink J."/>
            <person name="Ushinsky S."/>
            <person name="Storms R."/>
            <person name="Powell A.J."/>
            <person name="Paulsen I.T."/>
            <person name="Elbourne L.D.H."/>
            <person name="Baker S.E."/>
            <person name="Magnuson J."/>
            <person name="LaBoissiere S."/>
            <person name="Clutterbuck A.J."/>
            <person name="Martinez D."/>
            <person name="Wogulis M."/>
            <person name="de Leon A.L."/>
            <person name="Rey M.W."/>
            <person name="Tsang A."/>
        </authorList>
    </citation>
    <scope>NUCLEOTIDE SEQUENCE [LARGE SCALE GENOMIC DNA]</scope>
    <source>
        <strain evidence="8">ATCC 42464 / BCRC 31852 / DSM 1799</strain>
    </source>
</reference>
<dbReference type="PROSITE" id="PS51375">
    <property type="entry name" value="PPR"/>
    <property type="match status" value="1"/>
</dbReference>
<dbReference type="HOGENOM" id="CLU_014304_2_0_1"/>
<dbReference type="STRING" id="573729.G2QCX4"/>
<evidence type="ECO:0008006" key="9">
    <source>
        <dbReference type="Google" id="ProtNLM"/>
    </source>
</evidence>